<comment type="caution">
    <text evidence="3">The sequence shown here is derived from an EMBL/GenBank/DDBJ whole genome shotgun (WGS) entry which is preliminary data.</text>
</comment>
<dbReference type="PIRSF" id="PIRSF006728">
    <property type="entry name" value="CinA"/>
    <property type="match status" value="1"/>
</dbReference>
<name>A0A844GHY3_9FIRM</name>
<dbReference type="RefSeq" id="WP_118509054.1">
    <property type="nucleotide sequence ID" value="NZ_WMBC01000003.1"/>
</dbReference>
<dbReference type="AlphaFoldDB" id="A0A844GHY3"/>
<dbReference type="InterPro" id="IPR008135">
    <property type="entry name" value="Competence-induced_CinA"/>
</dbReference>
<dbReference type="SUPFAM" id="SSF53218">
    <property type="entry name" value="Molybdenum cofactor biosynthesis proteins"/>
    <property type="match status" value="1"/>
</dbReference>
<dbReference type="HAMAP" id="MF_00226_B">
    <property type="entry name" value="CinA_B"/>
    <property type="match status" value="1"/>
</dbReference>
<dbReference type="InterPro" id="IPR036425">
    <property type="entry name" value="MoaB/Mog-like_dom_sf"/>
</dbReference>
<gene>
    <name evidence="1" type="primary">cinA</name>
    <name evidence="3" type="ORF">GKZ57_05935</name>
</gene>
<accession>A0A844GHY3</accession>
<evidence type="ECO:0000313" key="4">
    <source>
        <dbReference type="Proteomes" id="UP000437824"/>
    </source>
</evidence>
<evidence type="ECO:0000259" key="2">
    <source>
        <dbReference type="SMART" id="SM00852"/>
    </source>
</evidence>
<feature type="domain" description="MoaB/Mog" evidence="2">
    <location>
        <begin position="4"/>
        <end position="176"/>
    </location>
</feature>
<dbReference type="InterPro" id="IPR001453">
    <property type="entry name" value="MoaB/Mog_dom"/>
</dbReference>
<dbReference type="InterPro" id="IPR036653">
    <property type="entry name" value="CinA-like_C"/>
</dbReference>
<dbReference type="InterPro" id="IPR041424">
    <property type="entry name" value="CinA_KH"/>
</dbReference>
<dbReference type="NCBIfam" id="TIGR00200">
    <property type="entry name" value="cinA_nterm"/>
    <property type="match status" value="1"/>
</dbReference>
<dbReference type="Pfam" id="PF18146">
    <property type="entry name" value="CinA_KH"/>
    <property type="match status" value="1"/>
</dbReference>
<organism evidence="3 4">
    <name type="scientific">Blautia luti DSM 14534 = JCM 17040</name>
    <dbReference type="NCBI Taxonomy" id="649762"/>
    <lineage>
        <taxon>Bacteria</taxon>
        <taxon>Bacillati</taxon>
        <taxon>Bacillota</taxon>
        <taxon>Clostridia</taxon>
        <taxon>Lachnospirales</taxon>
        <taxon>Lachnospiraceae</taxon>
        <taxon>Blautia</taxon>
    </lineage>
</organism>
<dbReference type="CDD" id="cd00885">
    <property type="entry name" value="cinA"/>
    <property type="match status" value="1"/>
</dbReference>
<dbReference type="NCBIfam" id="TIGR00177">
    <property type="entry name" value="molyb_syn"/>
    <property type="match status" value="1"/>
</dbReference>
<dbReference type="InterPro" id="IPR050101">
    <property type="entry name" value="CinA"/>
</dbReference>
<reference evidence="3 4" key="1">
    <citation type="submission" date="2019-11" db="EMBL/GenBank/DDBJ databases">
        <title>Draft genome sequence of Blautia luti DSM 14534T, isolated from human stool.</title>
        <authorList>
            <person name="Ortiz R."/>
            <person name="Melis-Arcos F."/>
            <person name="Covarrubias P."/>
            <person name="Cardenas J.P."/>
            <person name="Perez-Donoso J."/>
            <person name="Almonacid D."/>
        </authorList>
    </citation>
    <scope>NUCLEOTIDE SEQUENCE [LARGE SCALE GENOMIC DNA]</scope>
    <source>
        <strain evidence="3 4">DSM 14534</strain>
    </source>
</reference>
<dbReference type="EMBL" id="WMBC01000003">
    <property type="protein sequence ID" value="MTD60819.1"/>
    <property type="molecule type" value="Genomic_DNA"/>
</dbReference>
<dbReference type="NCBIfam" id="TIGR00199">
    <property type="entry name" value="PncC_domain"/>
    <property type="match status" value="1"/>
</dbReference>
<dbReference type="Pfam" id="PF00994">
    <property type="entry name" value="MoCF_biosynth"/>
    <property type="match status" value="1"/>
</dbReference>
<sequence>MITELISVGTEILLGNIVNTNSAYLSEKCAQLGLGLYYQTVVGDNPERMKQVIRTALDRSDVIILTGGLGPTEDDLTKEITAEVMGFELVEDLHSRELMEEYLKQYEKNNPQRRITKNNYKQAMVPKGCIVLDNHNGTAPGLIMEKKGKTAILLPGPPNEMKPMFEEAVFPYLRKKQPEIIYSQMVKISGIGESQVAEEIQDLIEKQTNPTIAPYAKTGEVHLRVTAKAEDEKKCRKLIKPVVKELKKRFGRNVFATEESKTLEEAVVDLLKENEMTLSLAESCTGGAVASRIVGVSGASEVLMCGFVTYTNRAKRKCLGVKKSTLHTEGAVSVKCAREMAKGGCKAAKTDVCLSVTGLAGPGGGTEEIPVGTVFMGCCCNGKTVVKEFHFTGNRSRIREQAAAQALTLIRDCVLDQTEENNR</sequence>
<dbReference type="Proteomes" id="UP000437824">
    <property type="component" value="Unassembled WGS sequence"/>
</dbReference>
<dbReference type="PANTHER" id="PTHR13939:SF0">
    <property type="entry name" value="NMN AMIDOHYDROLASE-LIKE PROTEIN YFAY"/>
    <property type="match status" value="1"/>
</dbReference>
<dbReference type="Gene3D" id="3.90.950.20">
    <property type="entry name" value="CinA-like"/>
    <property type="match status" value="1"/>
</dbReference>
<dbReference type="SUPFAM" id="SSF142433">
    <property type="entry name" value="CinA-like"/>
    <property type="match status" value="1"/>
</dbReference>
<dbReference type="Gene3D" id="3.40.980.10">
    <property type="entry name" value="MoaB/Mog-like domain"/>
    <property type="match status" value="1"/>
</dbReference>
<dbReference type="Pfam" id="PF02464">
    <property type="entry name" value="CinA"/>
    <property type="match status" value="1"/>
</dbReference>
<dbReference type="Gene3D" id="3.30.70.2860">
    <property type="match status" value="1"/>
</dbReference>
<dbReference type="NCBIfam" id="NF001813">
    <property type="entry name" value="PRK00549.1"/>
    <property type="match status" value="1"/>
</dbReference>
<proteinExistence type="inferred from homology"/>
<dbReference type="PANTHER" id="PTHR13939">
    <property type="entry name" value="NICOTINAMIDE-NUCLEOTIDE AMIDOHYDROLASE PNCC"/>
    <property type="match status" value="1"/>
</dbReference>
<evidence type="ECO:0000256" key="1">
    <source>
        <dbReference type="HAMAP-Rule" id="MF_00226"/>
    </source>
</evidence>
<dbReference type="InterPro" id="IPR008136">
    <property type="entry name" value="CinA_C"/>
</dbReference>
<evidence type="ECO:0000313" key="3">
    <source>
        <dbReference type="EMBL" id="MTD60819.1"/>
    </source>
</evidence>
<dbReference type="SMART" id="SM00852">
    <property type="entry name" value="MoCF_biosynth"/>
    <property type="match status" value="1"/>
</dbReference>
<protein>
    <recommendedName>
        <fullName evidence="1">Putative competence-damage inducible protein</fullName>
    </recommendedName>
</protein>
<comment type="similarity">
    <text evidence="1">Belongs to the CinA family.</text>
</comment>